<feature type="transmembrane region" description="Helical" evidence="7">
    <location>
        <begin position="81"/>
        <end position="101"/>
    </location>
</feature>
<dbReference type="Pfam" id="PF07690">
    <property type="entry name" value="MFS_1"/>
    <property type="match status" value="2"/>
</dbReference>
<evidence type="ECO:0000256" key="6">
    <source>
        <dbReference type="ARBA" id="ARBA00023136"/>
    </source>
</evidence>
<gene>
    <name evidence="9" type="ORF">GGR38_001291</name>
</gene>
<organism evidence="9 10">
    <name type="scientific">Novosphingobium sediminicola</name>
    <dbReference type="NCBI Taxonomy" id="563162"/>
    <lineage>
        <taxon>Bacteria</taxon>
        <taxon>Pseudomonadati</taxon>
        <taxon>Pseudomonadota</taxon>
        <taxon>Alphaproteobacteria</taxon>
        <taxon>Sphingomonadales</taxon>
        <taxon>Sphingomonadaceae</taxon>
        <taxon>Novosphingobium</taxon>
    </lineage>
</organism>
<dbReference type="InterPro" id="IPR011701">
    <property type="entry name" value="MFS"/>
</dbReference>
<feature type="transmembrane region" description="Helical" evidence="7">
    <location>
        <begin position="269"/>
        <end position="291"/>
    </location>
</feature>
<dbReference type="InterPro" id="IPR036259">
    <property type="entry name" value="MFS_trans_sf"/>
</dbReference>
<dbReference type="SUPFAM" id="SSF103473">
    <property type="entry name" value="MFS general substrate transporter"/>
    <property type="match status" value="1"/>
</dbReference>
<feature type="transmembrane region" description="Helical" evidence="7">
    <location>
        <begin position="407"/>
        <end position="425"/>
    </location>
</feature>
<dbReference type="GO" id="GO:0005886">
    <property type="term" value="C:plasma membrane"/>
    <property type="evidence" value="ECO:0007669"/>
    <property type="project" value="UniProtKB-SubCell"/>
</dbReference>
<protein>
    <submittedName>
        <fullName evidence="9">EmrB/QacA subfamily drug resistance transporter</fullName>
    </submittedName>
</protein>
<dbReference type="RefSeq" id="WP_183623801.1">
    <property type="nucleotide sequence ID" value="NZ_JACIDX010000004.1"/>
</dbReference>
<dbReference type="Gene3D" id="1.20.1250.20">
    <property type="entry name" value="MFS general substrate transporter like domains"/>
    <property type="match status" value="1"/>
</dbReference>
<feature type="domain" description="Major facilitator superfamily (MFS) profile" evidence="8">
    <location>
        <begin position="16"/>
        <end position="463"/>
    </location>
</feature>
<dbReference type="PANTHER" id="PTHR42718">
    <property type="entry name" value="MAJOR FACILITATOR SUPERFAMILY MULTIDRUG TRANSPORTER MFSC"/>
    <property type="match status" value="1"/>
</dbReference>
<dbReference type="GO" id="GO:0022857">
    <property type="term" value="F:transmembrane transporter activity"/>
    <property type="evidence" value="ECO:0007669"/>
    <property type="project" value="InterPro"/>
</dbReference>
<evidence type="ECO:0000256" key="5">
    <source>
        <dbReference type="ARBA" id="ARBA00022989"/>
    </source>
</evidence>
<evidence type="ECO:0000256" key="4">
    <source>
        <dbReference type="ARBA" id="ARBA00022692"/>
    </source>
</evidence>
<dbReference type="PRINTS" id="PR01036">
    <property type="entry name" value="TCRTETB"/>
</dbReference>
<keyword evidence="6 7" id="KW-0472">Membrane</keyword>
<evidence type="ECO:0000259" key="8">
    <source>
        <dbReference type="PROSITE" id="PS50850"/>
    </source>
</evidence>
<feature type="transmembrane region" description="Helical" evidence="7">
    <location>
        <begin position="168"/>
        <end position="190"/>
    </location>
</feature>
<keyword evidence="4 7" id="KW-0812">Transmembrane</keyword>
<dbReference type="Proteomes" id="UP000548867">
    <property type="component" value="Unassembled WGS sequence"/>
</dbReference>
<name>A0A7W6CGQ5_9SPHN</name>
<accession>A0A7W6CGQ5</accession>
<evidence type="ECO:0000313" key="10">
    <source>
        <dbReference type="Proteomes" id="UP000548867"/>
    </source>
</evidence>
<dbReference type="PROSITE" id="PS50850">
    <property type="entry name" value="MFS"/>
    <property type="match status" value="1"/>
</dbReference>
<feature type="transmembrane region" description="Helical" evidence="7">
    <location>
        <begin position="336"/>
        <end position="355"/>
    </location>
</feature>
<feature type="transmembrane region" description="Helical" evidence="7">
    <location>
        <begin position="437"/>
        <end position="458"/>
    </location>
</feature>
<sequence length="477" mass="49717">MSERLSALVGGKSMLVSLIVAIAFFMETLDATIIVTALPQMARDFGVDPARMSMGITAYLMAAACFVTASGWLADRVGTRTLFAGAIGLFAIASLICGFAGDFTVFVGGRALQGAAAAMMSPVGRLVVLRTSEKKDLMRALSALIWPGLVAPVLGPPLGGWITGMASWHWIFFVNVPVALVGIALVLAYVPNEVQAPTKFDFKGFVLTALALGCLTYGFDLLGLRDMRHLAIGLGLMALACGIGIGALRHMRAAPAPLVRLDALRVRSFFISSVTGGVLSRAAISATPFLLPLMFQLAFGLSPLEAGGMLMLYMLANLAMKTITNPIIARYGIRTVLVWSSLIAGVTIALCAFIVPGNHYAFNAAVLALAGAGRSMQLTAITMVNFADIPPPQRQPASVLSSLTQQIGMGGGVAVGALLLTLSQAARGAPVLGIEDFRIALVLAGVMSASAAIFYLSLAHDVGDEISGHGKRKGHGA</sequence>
<comment type="caution">
    <text evidence="9">The sequence shown here is derived from an EMBL/GenBank/DDBJ whole genome shotgun (WGS) entry which is preliminary data.</text>
</comment>
<feature type="transmembrane region" description="Helical" evidence="7">
    <location>
        <begin position="230"/>
        <end position="248"/>
    </location>
</feature>
<feature type="transmembrane region" description="Helical" evidence="7">
    <location>
        <begin position="55"/>
        <end position="74"/>
    </location>
</feature>
<feature type="transmembrane region" description="Helical" evidence="7">
    <location>
        <begin position="202"/>
        <end position="224"/>
    </location>
</feature>
<feature type="transmembrane region" description="Helical" evidence="7">
    <location>
        <begin position="140"/>
        <end position="162"/>
    </location>
</feature>
<evidence type="ECO:0000256" key="1">
    <source>
        <dbReference type="ARBA" id="ARBA00004651"/>
    </source>
</evidence>
<evidence type="ECO:0000256" key="3">
    <source>
        <dbReference type="ARBA" id="ARBA00022475"/>
    </source>
</evidence>
<dbReference type="PANTHER" id="PTHR42718:SF46">
    <property type="entry name" value="BLR6921 PROTEIN"/>
    <property type="match status" value="1"/>
</dbReference>
<dbReference type="EMBL" id="JACIDX010000004">
    <property type="protein sequence ID" value="MBB3954364.1"/>
    <property type="molecule type" value="Genomic_DNA"/>
</dbReference>
<dbReference type="AlphaFoldDB" id="A0A7W6CGQ5"/>
<keyword evidence="2" id="KW-0813">Transport</keyword>
<evidence type="ECO:0000313" key="9">
    <source>
        <dbReference type="EMBL" id="MBB3954364.1"/>
    </source>
</evidence>
<dbReference type="InterPro" id="IPR020846">
    <property type="entry name" value="MFS_dom"/>
</dbReference>
<reference evidence="9 10" key="1">
    <citation type="submission" date="2020-08" db="EMBL/GenBank/DDBJ databases">
        <title>Genomic Encyclopedia of Type Strains, Phase IV (KMG-IV): sequencing the most valuable type-strain genomes for metagenomic binning, comparative biology and taxonomic classification.</title>
        <authorList>
            <person name="Goeker M."/>
        </authorList>
    </citation>
    <scope>NUCLEOTIDE SEQUENCE [LARGE SCALE GENOMIC DNA]</scope>
    <source>
        <strain evidence="9 10">DSM 27057</strain>
    </source>
</reference>
<keyword evidence="10" id="KW-1185">Reference proteome</keyword>
<evidence type="ECO:0000256" key="7">
    <source>
        <dbReference type="SAM" id="Phobius"/>
    </source>
</evidence>
<evidence type="ECO:0000256" key="2">
    <source>
        <dbReference type="ARBA" id="ARBA00022448"/>
    </source>
</evidence>
<keyword evidence="5 7" id="KW-1133">Transmembrane helix</keyword>
<comment type="subcellular location">
    <subcellularLocation>
        <location evidence="1">Cell membrane</location>
        <topology evidence="1">Multi-pass membrane protein</topology>
    </subcellularLocation>
</comment>
<proteinExistence type="predicted"/>
<keyword evidence="3" id="KW-1003">Cell membrane</keyword>
<dbReference type="Gene3D" id="1.20.1720.10">
    <property type="entry name" value="Multidrug resistance protein D"/>
    <property type="match status" value="1"/>
</dbReference>
<feature type="transmembrane region" description="Helical" evidence="7">
    <location>
        <begin position="107"/>
        <end position="128"/>
    </location>
</feature>